<comment type="caution">
    <text evidence="1">The sequence shown here is derived from an EMBL/GenBank/DDBJ whole genome shotgun (WGS) entry which is preliminary data.</text>
</comment>
<dbReference type="AlphaFoldDB" id="A0A9W9Y7T1"/>
<dbReference type="EMBL" id="MU827833">
    <property type="protein sequence ID" value="KAJ7319530.1"/>
    <property type="molecule type" value="Genomic_DNA"/>
</dbReference>
<evidence type="ECO:0000313" key="1">
    <source>
        <dbReference type="EMBL" id="KAJ7319530.1"/>
    </source>
</evidence>
<keyword evidence="2" id="KW-1185">Reference proteome</keyword>
<protein>
    <submittedName>
        <fullName evidence="1">Uncharacterized protein</fullName>
    </submittedName>
</protein>
<reference evidence="1" key="1">
    <citation type="submission" date="2023-01" db="EMBL/GenBank/DDBJ databases">
        <title>Genome assembly of the deep-sea coral Lophelia pertusa.</title>
        <authorList>
            <person name="Herrera S."/>
            <person name="Cordes E."/>
        </authorList>
    </citation>
    <scope>NUCLEOTIDE SEQUENCE</scope>
    <source>
        <strain evidence="1">USNM1676648</strain>
        <tissue evidence="1">Polyp</tissue>
    </source>
</reference>
<organism evidence="1 2">
    <name type="scientific">Desmophyllum pertusum</name>
    <dbReference type="NCBI Taxonomy" id="174260"/>
    <lineage>
        <taxon>Eukaryota</taxon>
        <taxon>Metazoa</taxon>
        <taxon>Cnidaria</taxon>
        <taxon>Anthozoa</taxon>
        <taxon>Hexacorallia</taxon>
        <taxon>Scleractinia</taxon>
        <taxon>Caryophylliina</taxon>
        <taxon>Caryophylliidae</taxon>
        <taxon>Desmophyllum</taxon>
    </lineage>
</organism>
<accession>A0A9W9Y7T1</accession>
<gene>
    <name evidence="1" type="ORF">OS493_035841</name>
</gene>
<proteinExistence type="predicted"/>
<dbReference type="Proteomes" id="UP001163046">
    <property type="component" value="Unassembled WGS sequence"/>
</dbReference>
<name>A0A9W9Y7T1_9CNID</name>
<sequence>MSAYHFDETRDFGVRSWLFWHAMQETCNGATLEHPLQDGSNLPYFSVTACRDMSRGEKLGESTWRWGTLSD</sequence>
<evidence type="ECO:0000313" key="2">
    <source>
        <dbReference type="Proteomes" id="UP001163046"/>
    </source>
</evidence>
<feature type="non-terminal residue" evidence="1">
    <location>
        <position position="71"/>
    </location>
</feature>